<dbReference type="InterPro" id="IPR036188">
    <property type="entry name" value="FAD/NAD-bd_sf"/>
</dbReference>
<dbReference type="Gene3D" id="3.50.50.60">
    <property type="entry name" value="FAD/NAD(P)-binding domain"/>
    <property type="match status" value="1"/>
</dbReference>
<gene>
    <name evidence="2" type="ORF">BD289DRAFT_487076</name>
</gene>
<dbReference type="AlphaFoldDB" id="A0A2T2ZT04"/>
<dbReference type="Pfam" id="PF01266">
    <property type="entry name" value="DAO"/>
    <property type="match status" value="1"/>
</dbReference>
<organism evidence="2 3">
    <name type="scientific">Coniella lustricola</name>
    <dbReference type="NCBI Taxonomy" id="2025994"/>
    <lineage>
        <taxon>Eukaryota</taxon>
        <taxon>Fungi</taxon>
        <taxon>Dikarya</taxon>
        <taxon>Ascomycota</taxon>
        <taxon>Pezizomycotina</taxon>
        <taxon>Sordariomycetes</taxon>
        <taxon>Sordariomycetidae</taxon>
        <taxon>Diaporthales</taxon>
        <taxon>Schizoparmaceae</taxon>
        <taxon>Coniella</taxon>
    </lineage>
</organism>
<name>A0A2T2ZT04_9PEZI</name>
<dbReference type="InterPro" id="IPR006076">
    <property type="entry name" value="FAD-dep_OxRdtase"/>
</dbReference>
<feature type="domain" description="FAD dependent oxidoreductase" evidence="1">
    <location>
        <begin position="6"/>
        <end position="415"/>
    </location>
</feature>
<protein>
    <submittedName>
        <fullName evidence="2">FAD dependent oxidoreductase-like protein superfamily</fullName>
    </submittedName>
</protein>
<dbReference type="EMBL" id="KZ678754">
    <property type="protein sequence ID" value="PSR75523.1"/>
    <property type="molecule type" value="Genomic_DNA"/>
</dbReference>
<accession>A0A2T2ZT04</accession>
<evidence type="ECO:0000259" key="1">
    <source>
        <dbReference type="Pfam" id="PF01266"/>
    </source>
</evidence>
<evidence type="ECO:0000313" key="3">
    <source>
        <dbReference type="Proteomes" id="UP000241462"/>
    </source>
</evidence>
<evidence type="ECO:0000313" key="2">
    <source>
        <dbReference type="EMBL" id="PSR75523.1"/>
    </source>
</evidence>
<dbReference type="Gene3D" id="3.30.9.10">
    <property type="entry name" value="D-Amino Acid Oxidase, subunit A, domain 2"/>
    <property type="match status" value="1"/>
</dbReference>
<dbReference type="OrthoDB" id="498204at2759"/>
<dbReference type="Proteomes" id="UP000241462">
    <property type="component" value="Unassembled WGS sequence"/>
</dbReference>
<dbReference type="STRING" id="2025994.A0A2T2ZT04"/>
<dbReference type="PANTHER" id="PTHR13847:SF185">
    <property type="entry name" value="FAD DEPENDENT OXIDOREDUCTASE SUPERFAMILY (AFU_ORTHOLOGUE AFUA_3G02360)"/>
    <property type="match status" value="1"/>
</dbReference>
<sequence length="431" mass="45504">MATETTILGAGIIGLSTAYYLAQHQPASTIHVVEAAPELFASASGYAGGFLARDWFGPATASLGALSFDEHRRLAEAHDGGSKWSYRTSTAVSYTSSSVKLQGGGVRAEDWLRTGASRATAAGTSGGAEKGDQAVNDAENATSMALPWLRREQGDDISVIGDPGTTAQLDPTKLCQFLLDECVKLGVRLHHPAKALAAMTDMRNQLSTIRIQDTKTDIESDLPCARLIIATGCWSPQVFSELFTKSSTKLPVTSLAGHSLVLRSPRWTEQLETAGLGCHAMFATNNEGYSPELFTHAGGEIWIGGLNSATIPLPLDATQKQIQAESIAQIKKAAVRLLGPSGLDETEDLEVIREGLCFRPVTARGTPIISRVEDKLLGEGITTRSGAEGGVFVATGHGPWGISQSLGTGMVLAEMAQGRELSADVSLLAMP</sequence>
<reference evidence="2 3" key="1">
    <citation type="journal article" date="2018" name="Mycol. Prog.">
        <title>Coniella lustricola, a new species from submerged detritus.</title>
        <authorList>
            <person name="Raudabaugh D.B."/>
            <person name="Iturriaga T."/>
            <person name="Carver A."/>
            <person name="Mondo S."/>
            <person name="Pangilinan J."/>
            <person name="Lipzen A."/>
            <person name="He G."/>
            <person name="Amirebrahimi M."/>
            <person name="Grigoriev I.V."/>
            <person name="Miller A.N."/>
        </authorList>
    </citation>
    <scope>NUCLEOTIDE SEQUENCE [LARGE SCALE GENOMIC DNA]</scope>
    <source>
        <strain evidence="2 3">B22-T-1</strain>
    </source>
</reference>
<proteinExistence type="predicted"/>
<dbReference type="InParanoid" id="A0A2T2ZT04"/>
<dbReference type="GO" id="GO:0042147">
    <property type="term" value="P:retrograde transport, endosome to Golgi"/>
    <property type="evidence" value="ECO:0007669"/>
    <property type="project" value="TreeGrafter"/>
</dbReference>
<dbReference type="PANTHER" id="PTHR13847">
    <property type="entry name" value="SARCOSINE DEHYDROGENASE-RELATED"/>
    <property type="match status" value="1"/>
</dbReference>
<dbReference type="SUPFAM" id="SSF51971">
    <property type="entry name" value="Nucleotide-binding domain"/>
    <property type="match status" value="1"/>
</dbReference>
<dbReference type="GO" id="GO:0005770">
    <property type="term" value="C:late endosome"/>
    <property type="evidence" value="ECO:0007669"/>
    <property type="project" value="TreeGrafter"/>
</dbReference>
<dbReference type="GO" id="GO:0005829">
    <property type="term" value="C:cytosol"/>
    <property type="evidence" value="ECO:0007669"/>
    <property type="project" value="GOC"/>
</dbReference>
<keyword evidence="3" id="KW-1185">Reference proteome</keyword>